<protein>
    <recommendedName>
        <fullName evidence="6">Protein HflK</fullName>
    </recommendedName>
</protein>
<dbReference type="PATRIC" id="fig|1208919.3.peg.376"/>
<dbReference type="InterPro" id="IPR036013">
    <property type="entry name" value="Band_7/SPFH_dom_sf"/>
</dbReference>
<keyword evidence="3 6" id="KW-0812">Transmembrane</keyword>
<evidence type="ECO:0000259" key="8">
    <source>
        <dbReference type="SMART" id="SM00244"/>
    </source>
</evidence>
<evidence type="ECO:0000256" key="3">
    <source>
        <dbReference type="ARBA" id="ARBA00022692"/>
    </source>
</evidence>
<dbReference type="NCBIfam" id="TIGR01933">
    <property type="entry name" value="hflK"/>
    <property type="match status" value="1"/>
</dbReference>
<dbReference type="SUPFAM" id="SSF117892">
    <property type="entry name" value="Band 7/SPFH domain"/>
    <property type="match status" value="1"/>
</dbReference>
<dbReference type="Proteomes" id="UP000011547">
    <property type="component" value="Chromosome"/>
</dbReference>
<dbReference type="AlphaFoldDB" id="M1L2G2"/>
<proteinExistence type="inferred from homology"/>
<keyword evidence="4 6" id="KW-1133">Transmembrane helix</keyword>
<dbReference type="HOGENOM" id="CLU_039173_2_0_4"/>
<dbReference type="InterPro" id="IPR001107">
    <property type="entry name" value="Band_7"/>
</dbReference>
<evidence type="ECO:0000256" key="7">
    <source>
        <dbReference type="SAM" id="MobiDB-lite"/>
    </source>
</evidence>
<keyword evidence="10" id="KW-1185">Reference proteome</keyword>
<dbReference type="RefSeq" id="WP_015396349.1">
    <property type="nucleotide sequence ID" value="NC_020294.1"/>
</dbReference>
<evidence type="ECO:0000256" key="4">
    <source>
        <dbReference type="ARBA" id="ARBA00022989"/>
    </source>
</evidence>
<dbReference type="SMART" id="SM00244">
    <property type="entry name" value="PHB"/>
    <property type="match status" value="1"/>
</dbReference>
<dbReference type="PANTHER" id="PTHR43327">
    <property type="entry name" value="STOMATIN-LIKE PROTEIN 2, MITOCHONDRIAL"/>
    <property type="match status" value="1"/>
</dbReference>
<evidence type="ECO:0000313" key="9">
    <source>
        <dbReference type="EMBL" id="AGF46938.1"/>
    </source>
</evidence>
<evidence type="ECO:0000256" key="1">
    <source>
        <dbReference type="ARBA" id="ARBA00004167"/>
    </source>
</evidence>
<comment type="subcellular location">
    <subcellularLocation>
        <location evidence="1">Membrane</location>
        <topology evidence="1">Single-pass membrane protein</topology>
    </subcellularLocation>
</comment>
<comment type="function">
    <text evidence="6">HflC and HflK could encode or regulate a protease.</text>
</comment>
<dbReference type="STRING" id="1208919.CDSE_0647"/>
<evidence type="ECO:0000256" key="6">
    <source>
        <dbReference type="RuleBase" id="RU364113"/>
    </source>
</evidence>
<organism evidence="9 10">
    <name type="scientific">Candidatus Kinetoplastidibacterium desouzai TCC079E</name>
    <dbReference type="NCBI Taxonomy" id="1208919"/>
    <lineage>
        <taxon>Bacteria</taxon>
        <taxon>Pseudomonadati</taxon>
        <taxon>Pseudomonadota</taxon>
        <taxon>Betaproteobacteria</taxon>
        <taxon>Candidatus Kinetoplastidibacterium</taxon>
    </lineage>
</organism>
<dbReference type="Pfam" id="PF01145">
    <property type="entry name" value="Band_7"/>
    <property type="match status" value="1"/>
</dbReference>
<dbReference type="Gene3D" id="3.30.479.30">
    <property type="entry name" value="Band 7 domain"/>
    <property type="match status" value="1"/>
</dbReference>
<comment type="similarity">
    <text evidence="2 6">Belongs to the band 7/mec-2 family. HflK subfamily.</text>
</comment>
<feature type="transmembrane region" description="Helical" evidence="6">
    <location>
        <begin position="73"/>
        <end position="94"/>
    </location>
</feature>
<dbReference type="GO" id="GO:0016020">
    <property type="term" value="C:membrane"/>
    <property type="evidence" value="ECO:0007669"/>
    <property type="project" value="UniProtKB-SubCell"/>
</dbReference>
<gene>
    <name evidence="9" type="ORF">CDSE_0647</name>
</gene>
<dbReference type="EMBL" id="CP003803">
    <property type="protein sequence ID" value="AGF46938.1"/>
    <property type="molecule type" value="Genomic_DNA"/>
</dbReference>
<feature type="compositionally biased region" description="Basic and acidic residues" evidence="7">
    <location>
        <begin position="413"/>
        <end position="424"/>
    </location>
</feature>
<feature type="region of interest" description="Disordered" evidence="7">
    <location>
        <begin position="389"/>
        <end position="424"/>
    </location>
</feature>
<dbReference type="InterPro" id="IPR010201">
    <property type="entry name" value="HflK"/>
</dbReference>
<evidence type="ECO:0000256" key="5">
    <source>
        <dbReference type="ARBA" id="ARBA00023136"/>
    </source>
</evidence>
<accession>M1L2G2</accession>
<dbReference type="InterPro" id="IPR050710">
    <property type="entry name" value="Band7/mec-2_domain"/>
</dbReference>
<dbReference type="KEGG" id="kde:CDSE_0647"/>
<feature type="compositionally biased region" description="Low complexity" evidence="7">
    <location>
        <begin position="403"/>
        <end position="412"/>
    </location>
</feature>
<dbReference type="PANTHER" id="PTHR43327:SF2">
    <property type="entry name" value="MODULATOR OF FTSH PROTEASE HFLK"/>
    <property type="match status" value="1"/>
</dbReference>
<keyword evidence="5 6" id="KW-0472">Membrane</keyword>
<feature type="domain" description="Band 7" evidence="8">
    <location>
        <begin position="89"/>
        <end position="264"/>
    </location>
</feature>
<dbReference type="eggNOG" id="COG0330">
    <property type="taxonomic scope" value="Bacteria"/>
</dbReference>
<dbReference type="Pfam" id="PF12221">
    <property type="entry name" value="HflK_N"/>
    <property type="match status" value="1"/>
</dbReference>
<evidence type="ECO:0000313" key="10">
    <source>
        <dbReference type="Proteomes" id="UP000011547"/>
    </source>
</evidence>
<dbReference type="InterPro" id="IPR020980">
    <property type="entry name" value="Membrane_HflK_N"/>
</dbReference>
<sequence length="424" mass="48631">MRILKIFSLDHSNWGRGKNNDHSDSNKDMNNNPPDLDDIWNDFTKKIYSFFGIKEKKHPRSGFPEFNNRNTGLLLWSFIIFCLFLWIISSFFIVKEGQVSVITRFGKYNRTAQAGFRWRLPYPIEHHELVNLSNLRTFEVGFRGSSQNKILSESLMLTTDENIVDMQFVVQYRLSENGATNYLFKTRDPDDSVRQSAETAMREIVGKKTMDFVLYEGRTLVTLEVQKLMQSILDNYNTGIQITAVAIQNVQPPEQVQAAFDDAVKAGQDRERKINEGYAYANQVIPLASGQASRAIEQAEGYKAKTIGEARGNAARFSSVLREYENAPEITRSRIYLETMESIFSKSNKLMIDVKNNNILLLPLETKNNKDNNSILSGDHSFDYNNFYNSESSKDDEKDVIVNNNDSSSSNSVEKKIRRDRSSY</sequence>
<evidence type="ECO:0000256" key="2">
    <source>
        <dbReference type="ARBA" id="ARBA00006971"/>
    </source>
</evidence>
<dbReference type="CDD" id="cd03404">
    <property type="entry name" value="SPFH_HflK"/>
    <property type="match status" value="1"/>
</dbReference>
<reference evidence="9 10" key="1">
    <citation type="journal article" date="2013" name="Genome Biol. Evol.">
        <title>Genome evolution and phylogenomic analysis of candidatus kinetoplastibacterium, the betaproteobacterial endosymbionts of strigomonas and angomonas.</title>
        <authorList>
            <person name="Alves J.M."/>
            <person name="Serrano M.G."/>
            <person name="Maia da Silva F."/>
            <person name="Voegtly L.J."/>
            <person name="Matveyev A.V."/>
            <person name="Teixeira M.M."/>
            <person name="Camargo E.P."/>
            <person name="Buck G.A."/>
        </authorList>
    </citation>
    <scope>NUCLEOTIDE SEQUENCE [LARGE SCALE GENOMIC DNA]</scope>
    <source>
        <strain evidence="9 10">TCC079E</strain>
    </source>
</reference>
<name>M1L2G2_9PROT</name>
<comment type="subunit">
    <text evidence="6">HflC and HflK may interact to form a multimeric complex.</text>
</comment>